<feature type="domain" description="ABC transmembrane type-1" evidence="11">
    <location>
        <begin position="82"/>
        <end position="306"/>
    </location>
</feature>
<dbReference type="GO" id="GO:0005886">
    <property type="term" value="C:plasma membrane"/>
    <property type="evidence" value="ECO:0007669"/>
    <property type="project" value="UniProtKB-SubCell"/>
</dbReference>
<dbReference type="STRING" id="525904.Tter_2742"/>
<keyword evidence="4 10" id="KW-1003">Cell membrane</keyword>
<sequence length="319" mass="34083">MAVGVRKEARSITRTRSWRPSGDACFQALVLAAAMTILVITMLFLLELARQAYPAFATYGWGFLFGTEWSRGRREFGALPFIYGTVVSSAIALAVGGLVGLGMAIFLTELAPRWLRAPLSYMAELLAAIPSVVYGFWGLQVVVPWMAHTVQPRLQESLGFIPLFEGAPYGVGMLTAGLVLGVMILPTVAAVSKDVISAVPQSQREGMLALGATRWETISRVVLPYARAGITGALILGLGRAFGETIATTMLIGNNPQIRGSLFAPASTMASIIASQFNESTGALRAALVAIALLLFALTLLVNMGAQLLIHRMNKAREV</sequence>
<proteinExistence type="inferred from homology"/>
<feature type="transmembrane region" description="Helical" evidence="9">
    <location>
        <begin position="127"/>
        <end position="147"/>
    </location>
</feature>
<evidence type="ECO:0000256" key="4">
    <source>
        <dbReference type="ARBA" id="ARBA00022475"/>
    </source>
</evidence>
<keyword evidence="13" id="KW-1185">Reference proteome</keyword>
<name>D1CIQ8_THET1</name>
<dbReference type="RefSeq" id="WP_012876659.1">
    <property type="nucleotide sequence ID" value="NC_013526.1"/>
</dbReference>
<organism evidence="12 13">
    <name type="scientific">Thermobaculum terrenum (strain ATCC BAA-798 / CCMEE 7001 / YNP1)</name>
    <dbReference type="NCBI Taxonomy" id="525904"/>
    <lineage>
        <taxon>Bacteria</taxon>
        <taxon>Bacillati</taxon>
        <taxon>Chloroflexota</taxon>
        <taxon>Chloroflexia</taxon>
        <taxon>Candidatus Thermobaculales</taxon>
        <taxon>Candidatus Thermobaculaceae</taxon>
        <taxon>Thermobaculum</taxon>
    </lineage>
</organism>
<keyword evidence="3 9" id="KW-0813">Transport</keyword>
<dbReference type="EMBL" id="CP001826">
    <property type="protein sequence ID" value="ACZ43628.1"/>
    <property type="molecule type" value="Genomic_DNA"/>
</dbReference>
<dbReference type="InterPro" id="IPR035906">
    <property type="entry name" value="MetI-like_sf"/>
</dbReference>
<evidence type="ECO:0000313" key="13">
    <source>
        <dbReference type="Proteomes" id="UP000000323"/>
    </source>
</evidence>
<comment type="function">
    <text evidence="10">Part of the binding-protein-dependent transport system for phosphate; probably responsible for the translocation of the substrate across the membrane.</text>
</comment>
<evidence type="ECO:0000256" key="5">
    <source>
        <dbReference type="ARBA" id="ARBA00022592"/>
    </source>
</evidence>
<protein>
    <recommendedName>
        <fullName evidence="10">Phosphate transport system permease protein</fullName>
    </recommendedName>
</protein>
<dbReference type="Pfam" id="PF00528">
    <property type="entry name" value="BPD_transp_1"/>
    <property type="match status" value="1"/>
</dbReference>
<dbReference type="SUPFAM" id="SSF161098">
    <property type="entry name" value="MetI-like"/>
    <property type="match status" value="1"/>
</dbReference>
<dbReference type="CDD" id="cd06261">
    <property type="entry name" value="TM_PBP2"/>
    <property type="match status" value="1"/>
</dbReference>
<dbReference type="HOGENOM" id="CLU_033621_1_3_0"/>
<comment type="caution">
    <text evidence="10">Lacks conserved residue(s) required for the propagation of feature annotation.</text>
</comment>
<evidence type="ECO:0000256" key="9">
    <source>
        <dbReference type="RuleBase" id="RU363032"/>
    </source>
</evidence>
<dbReference type="GO" id="GO:0005315">
    <property type="term" value="F:phosphate transmembrane transporter activity"/>
    <property type="evidence" value="ECO:0007669"/>
    <property type="project" value="InterPro"/>
</dbReference>
<dbReference type="InterPro" id="IPR000515">
    <property type="entry name" value="MetI-like"/>
</dbReference>
<dbReference type="PANTHER" id="PTHR30425">
    <property type="entry name" value="PHOSPHATE TRANSPORT SYSTEM PERMEASE PROTEIN PST"/>
    <property type="match status" value="1"/>
</dbReference>
<dbReference type="eggNOG" id="COG0573">
    <property type="taxonomic scope" value="Bacteria"/>
</dbReference>
<dbReference type="KEGG" id="ttr:Tter_2742"/>
<dbReference type="InterPro" id="IPR051124">
    <property type="entry name" value="Phosphate_Transport_Permease"/>
</dbReference>
<keyword evidence="6 9" id="KW-0812">Transmembrane</keyword>
<keyword evidence="5 10" id="KW-0592">Phosphate transport</keyword>
<evidence type="ECO:0000313" key="12">
    <source>
        <dbReference type="EMBL" id="ACZ43628.1"/>
    </source>
</evidence>
<comment type="similarity">
    <text evidence="2 10">Belongs to the binding-protein-dependent transport system permease family. CysTW subfamily.</text>
</comment>
<evidence type="ECO:0000256" key="6">
    <source>
        <dbReference type="ARBA" id="ARBA00022692"/>
    </source>
</evidence>
<evidence type="ECO:0000256" key="2">
    <source>
        <dbReference type="ARBA" id="ARBA00007069"/>
    </source>
</evidence>
<dbReference type="Proteomes" id="UP000000323">
    <property type="component" value="Chromosome 2"/>
</dbReference>
<dbReference type="PANTHER" id="PTHR30425:SF1">
    <property type="entry name" value="PHOSPHATE TRANSPORT SYSTEM PERMEASE PROTEIN PSTC"/>
    <property type="match status" value="1"/>
</dbReference>
<evidence type="ECO:0000259" key="11">
    <source>
        <dbReference type="PROSITE" id="PS50928"/>
    </source>
</evidence>
<keyword evidence="8 9" id="KW-0472">Membrane</keyword>
<evidence type="ECO:0000256" key="3">
    <source>
        <dbReference type="ARBA" id="ARBA00022448"/>
    </source>
</evidence>
<evidence type="ECO:0000256" key="8">
    <source>
        <dbReference type="ARBA" id="ARBA00023136"/>
    </source>
</evidence>
<feature type="transmembrane region" description="Helical" evidence="9">
    <location>
        <begin position="81"/>
        <end position="107"/>
    </location>
</feature>
<dbReference type="NCBIfam" id="TIGR02138">
    <property type="entry name" value="phosphate_pstC"/>
    <property type="match status" value="1"/>
</dbReference>
<feature type="transmembrane region" description="Helical" evidence="9">
    <location>
        <begin position="24"/>
        <end position="46"/>
    </location>
</feature>
<comment type="subcellular location">
    <subcellularLocation>
        <location evidence="1 9">Cell membrane</location>
        <topology evidence="1 9">Multi-pass membrane protein</topology>
    </subcellularLocation>
</comment>
<dbReference type="GO" id="GO:0006817">
    <property type="term" value="P:phosphate ion transport"/>
    <property type="evidence" value="ECO:0007669"/>
    <property type="project" value="UniProtKB-KW"/>
</dbReference>
<keyword evidence="7 9" id="KW-1133">Transmembrane helix</keyword>
<feature type="transmembrane region" description="Helical" evidence="9">
    <location>
        <begin position="168"/>
        <end position="191"/>
    </location>
</feature>
<dbReference type="InterPro" id="IPR011864">
    <property type="entry name" value="Phosphate_PstC"/>
</dbReference>
<dbReference type="PROSITE" id="PS50928">
    <property type="entry name" value="ABC_TM1"/>
    <property type="match status" value="1"/>
</dbReference>
<dbReference type="AlphaFoldDB" id="D1CIQ8"/>
<dbReference type="Gene3D" id="1.10.3720.10">
    <property type="entry name" value="MetI-like"/>
    <property type="match status" value="1"/>
</dbReference>
<evidence type="ECO:0000256" key="1">
    <source>
        <dbReference type="ARBA" id="ARBA00004651"/>
    </source>
</evidence>
<evidence type="ECO:0000256" key="10">
    <source>
        <dbReference type="RuleBase" id="RU363054"/>
    </source>
</evidence>
<gene>
    <name evidence="12" type="ordered locus">Tter_2742</name>
</gene>
<accession>D1CIQ8</accession>
<feature type="transmembrane region" description="Helical" evidence="9">
    <location>
        <begin position="286"/>
        <end position="310"/>
    </location>
</feature>
<reference evidence="13" key="1">
    <citation type="journal article" date="2010" name="Stand. Genomic Sci.">
        <title>Complete genome sequence of 'Thermobaculum terrenum' type strain (YNP1).</title>
        <authorList>
            <person name="Kiss H."/>
            <person name="Cleland D."/>
            <person name="Lapidus A."/>
            <person name="Lucas S."/>
            <person name="Glavina Del Rio T."/>
            <person name="Nolan M."/>
            <person name="Tice H."/>
            <person name="Han C."/>
            <person name="Goodwin L."/>
            <person name="Pitluck S."/>
            <person name="Liolios K."/>
            <person name="Ivanova N."/>
            <person name="Mavromatis K."/>
            <person name="Ovchinnikova G."/>
            <person name="Pati A."/>
            <person name="Chen A."/>
            <person name="Palaniappan K."/>
            <person name="Land M."/>
            <person name="Hauser L."/>
            <person name="Chang Y."/>
            <person name="Jeffries C."/>
            <person name="Lu M."/>
            <person name="Brettin T."/>
            <person name="Detter J."/>
            <person name="Goker M."/>
            <person name="Tindall B."/>
            <person name="Beck B."/>
            <person name="McDermott T."/>
            <person name="Woyke T."/>
            <person name="Bristow J."/>
            <person name="Eisen J."/>
            <person name="Markowitz V."/>
            <person name="Hugenholtz P."/>
            <person name="Kyrpides N."/>
            <person name="Klenk H."/>
            <person name="Cheng J."/>
        </authorList>
    </citation>
    <scope>NUCLEOTIDE SEQUENCE [LARGE SCALE GENOMIC DNA]</scope>
    <source>
        <strain evidence="13">ATCC BAA-798 / YNP1</strain>
    </source>
</reference>
<evidence type="ECO:0000256" key="7">
    <source>
        <dbReference type="ARBA" id="ARBA00022989"/>
    </source>
</evidence>